<protein>
    <submittedName>
        <fullName evidence="2">Uncharacterized protein</fullName>
    </submittedName>
</protein>
<keyword evidence="1" id="KW-0812">Transmembrane</keyword>
<sequence>MASSATLRQEHQAYSFVAWTLLIHGPLCKRLICGYKLQSVCLLSSIPLPDTMPHFLSGKDSESPRLKPTPIYILGVISGNRNRLQLVSSSYAVFVPAVAGLVDPKQAREEAGRGRFKCAFLCIFLCDKENWTKTPKPTICNLKLPGILHRAVKVPVDIAKSQDADQIPPKELWLSCALLFLFSSLIITSYVQALKAAARLGLLESLQNADGVSDLTLKLYMPDWRRTMTILVLVSGSFMWEAKLIVEDDGVHLCSS</sequence>
<organism evidence="2 3">
    <name type="scientific">Sphagnum jensenii</name>
    <dbReference type="NCBI Taxonomy" id="128206"/>
    <lineage>
        <taxon>Eukaryota</taxon>
        <taxon>Viridiplantae</taxon>
        <taxon>Streptophyta</taxon>
        <taxon>Embryophyta</taxon>
        <taxon>Bryophyta</taxon>
        <taxon>Sphagnophytina</taxon>
        <taxon>Sphagnopsida</taxon>
        <taxon>Sphagnales</taxon>
        <taxon>Sphagnaceae</taxon>
        <taxon>Sphagnum</taxon>
    </lineage>
</organism>
<evidence type="ECO:0000313" key="2">
    <source>
        <dbReference type="EMBL" id="CAK9256124.1"/>
    </source>
</evidence>
<reference evidence="2 3" key="1">
    <citation type="submission" date="2024-02" db="EMBL/GenBank/DDBJ databases">
        <authorList>
            <consortium name="ELIXIR-Norway"/>
            <consortium name="Elixir Norway"/>
        </authorList>
    </citation>
    <scope>NUCLEOTIDE SEQUENCE [LARGE SCALE GENOMIC DNA]</scope>
</reference>
<accession>A0ABP0VP78</accession>
<keyword evidence="1" id="KW-0472">Membrane</keyword>
<feature type="transmembrane region" description="Helical" evidence="1">
    <location>
        <begin position="172"/>
        <end position="191"/>
    </location>
</feature>
<keyword evidence="3" id="KW-1185">Reference proteome</keyword>
<evidence type="ECO:0000256" key="1">
    <source>
        <dbReference type="SAM" id="Phobius"/>
    </source>
</evidence>
<dbReference type="EMBL" id="OZ020096">
    <property type="protein sequence ID" value="CAK9256124.1"/>
    <property type="molecule type" value="Genomic_DNA"/>
</dbReference>
<keyword evidence="1" id="KW-1133">Transmembrane helix</keyword>
<name>A0ABP0VP78_9BRYO</name>
<proteinExistence type="predicted"/>
<gene>
    <name evidence="2" type="ORF">CSSPJE1EN1_LOCUS1602</name>
</gene>
<evidence type="ECO:0000313" key="3">
    <source>
        <dbReference type="Proteomes" id="UP001497444"/>
    </source>
</evidence>
<dbReference type="Proteomes" id="UP001497444">
    <property type="component" value="Chromosome 1"/>
</dbReference>